<proteinExistence type="inferred from homology"/>
<gene>
    <name evidence="3" type="ORF">C5167_032021</name>
</gene>
<protein>
    <recommendedName>
        <fullName evidence="1">FACT complex subunit</fullName>
    </recommendedName>
</protein>
<keyword evidence="1" id="KW-0805">Transcription regulation</keyword>
<dbReference type="PANTHER" id="PTHR13980">
    <property type="entry name" value="CDC68 RELATED"/>
    <property type="match status" value="1"/>
</dbReference>
<organism evidence="3 4">
    <name type="scientific">Papaver somniferum</name>
    <name type="common">Opium poppy</name>
    <dbReference type="NCBI Taxonomy" id="3469"/>
    <lineage>
        <taxon>Eukaryota</taxon>
        <taxon>Viridiplantae</taxon>
        <taxon>Streptophyta</taxon>
        <taxon>Embryophyta</taxon>
        <taxon>Tracheophyta</taxon>
        <taxon>Spermatophyta</taxon>
        <taxon>Magnoliopsida</taxon>
        <taxon>Ranunculales</taxon>
        <taxon>Papaveraceae</taxon>
        <taxon>Papaveroideae</taxon>
        <taxon>Papaver</taxon>
    </lineage>
</organism>
<dbReference type="Gramene" id="RZC68916">
    <property type="protein sequence ID" value="RZC68916"/>
    <property type="gene ID" value="C5167_032021"/>
</dbReference>
<dbReference type="Gene3D" id="2.30.29.150">
    <property type="match status" value="1"/>
</dbReference>
<dbReference type="InterPro" id="IPR013719">
    <property type="entry name" value="RTT106/SPT16-like_middle_dom"/>
</dbReference>
<evidence type="ECO:0000313" key="3">
    <source>
        <dbReference type="EMBL" id="RZC68916.1"/>
    </source>
</evidence>
<dbReference type="GO" id="GO:0006368">
    <property type="term" value="P:transcription elongation by RNA polymerase II"/>
    <property type="evidence" value="ECO:0007669"/>
    <property type="project" value="TreeGrafter"/>
</dbReference>
<feature type="domain" description="Histone chaperone RTT106/FACT complex subunit SPT16-like middle" evidence="2">
    <location>
        <begin position="292"/>
        <end position="387"/>
    </location>
</feature>
<dbReference type="Proteomes" id="UP000316621">
    <property type="component" value="Chromosome 7"/>
</dbReference>
<reference evidence="3 4" key="1">
    <citation type="journal article" date="2018" name="Science">
        <title>The opium poppy genome and morphinan production.</title>
        <authorList>
            <person name="Guo L."/>
            <person name="Winzer T."/>
            <person name="Yang X."/>
            <person name="Li Y."/>
            <person name="Ning Z."/>
            <person name="He Z."/>
            <person name="Teodor R."/>
            <person name="Lu Y."/>
            <person name="Bowser T.A."/>
            <person name="Graham I.A."/>
            <person name="Ye K."/>
        </authorList>
    </citation>
    <scope>NUCLEOTIDE SEQUENCE [LARGE SCALE GENOMIC DNA]</scope>
    <source>
        <strain evidence="4">cv. HN1</strain>
        <tissue evidence="3">Leaves</tissue>
    </source>
</reference>
<evidence type="ECO:0000256" key="1">
    <source>
        <dbReference type="RuleBase" id="RU367052"/>
    </source>
</evidence>
<keyword evidence="1" id="KW-0234">DNA repair</keyword>
<comment type="function">
    <text evidence="1">Component of the FACT complex, a general chromatin factor that acts to reorganize nucleosomes. The FACT complex is involved in multiple processes that require DNA as a template such as mRNA elongation, DNA replication and DNA repair. During transcription elongation the FACT complex acts as a histone chaperone that both destabilizes and restores nucleosomal structure. It facilitates the passage of RNA polymerase II and transcription by promoting the dissociation of one histone H2A-H2B dimer from the nucleosome, then subsequently promotes the reestablishment of the nucleosome following the passage of RNA polymerase II.</text>
</comment>
<dbReference type="GO" id="GO:0006281">
    <property type="term" value="P:DNA repair"/>
    <property type="evidence" value="ECO:0007669"/>
    <property type="project" value="UniProtKB-UniRule"/>
</dbReference>
<accession>A0A4Y7K7Y4</accession>
<dbReference type="PANTHER" id="PTHR13980:SF15">
    <property type="entry name" value="FACT COMPLEX SUBUNIT SPT16"/>
    <property type="match status" value="1"/>
</dbReference>
<name>A0A4Y7K7Y4_PAPSO</name>
<dbReference type="InterPro" id="IPR011993">
    <property type="entry name" value="PH-like_dom_sf"/>
</dbReference>
<dbReference type="SMART" id="SM01287">
    <property type="entry name" value="Rtt106"/>
    <property type="match status" value="1"/>
</dbReference>
<sequence length="439" mass="50758">MEAGRPEKYYLSPSEKLMTMASEWRVVEHEDRIETIFNRDAYGDNPIIDKFYFNQATCDSENKDDDYNYIINTDFLDVKNIEAETLCPYMFPTHHKSRKWLSILSWLVIEDRLSNQLANPIDALIPGPIESQYFLEARKEAIERYPGTSAVEAEVECMLTQARLALDLQRRNERRIFIAIWPEKYNALSENKDLQMDEEANIITLTGLRIFPDVGEQGGETTVGTLEVHANGFFYKTSNPDFHFQFLYRGVNKAFFQVEDEKRLPLLHFHLYDPIKVGAEMRQNIQLHLVQTPMGQRNDSGNLPSKETTVFAVTSTALVGLVDAPFVVVNLNEIEIVYLRLKPAGTDMTIVFQDFKRDPIQINSIPIDALERIKSRFNLACVNYYKISVDLDWGSIVKEIADSPRKIFVDRDGKFYDLENFKAANNRPEVYFANQMKLK</sequence>
<keyword evidence="1" id="KW-0235">DNA replication</keyword>
<comment type="subcellular location">
    <subcellularLocation>
        <location evidence="1">Nucleus</location>
    </subcellularLocation>
    <subcellularLocation>
        <location evidence="1">Chromosome</location>
    </subcellularLocation>
</comment>
<dbReference type="AlphaFoldDB" id="A0A4Y7K7Y4"/>
<keyword evidence="1" id="KW-0539">Nucleus</keyword>
<dbReference type="GO" id="GO:0006260">
    <property type="term" value="P:DNA replication"/>
    <property type="evidence" value="ECO:0007669"/>
    <property type="project" value="UniProtKB-KW"/>
</dbReference>
<keyword evidence="1" id="KW-0804">Transcription</keyword>
<evidence type="ECO:0000259" key="2">
    <source>
        <dbReference type="SMART" id="SM01287"/>
    </source>
</evidence>
<dbReference type="InterPro" id="IPR056595">
    <property type="entry name" value="Fact-SPT16_PH"/>
</dbReference>
<dbReference type="Pfam" id="PF08512">
    <property type="entry name" value="Rttp106-like_middle"/>
    <property type="match status" value="1"/>
</dbReference>
<dbReference type="Pfam" id="PF24824">
    <property type="entry name" value="PH_SPT16"/>
    <property type="match status" value="1"/>
</dbReference>
<keyword evidence="1" id="KW-0227">DNA damage</keyword>
<comment type="similarity">
    <text evidence="1">Belongs to the peptidase M24 family. SPT16 subfamily.</text>
</comment>
<evidence type="ECO:0000313" key="4">
    <source>
        <dbReference type="Proteomes" id="UP000316621"/>
    </source>
</evidence>
<keyword evidence="1" id="KW-0158">Chromosome</keyword>
<dbReference type="GO" id="GO:0031491">
    <property type="term" value="F:nucleosome binding"/>
    <property type="evidence" value="ECO:0007669"/>
    <property type="project" value="TreeGrafter"/>
</dbReference>
<keyword evidence="4" id="KW-1185">Reference proteome</keyword>
<dbReference type="InterPro" id="IPR040258">
    <property type="entry name" value="Spt16"/>
</dbReference>
<dbReference type="STRING" id="3469.A0A4Y7K7Y4"/>
<dbReference type="GO" id="GO:0035101">
    <property type="term" value="C:FACT complex"/>
    <property type="evidence" value="ECO:0007669"/>
    <property type="project" value="UniProtKB-UniRule"/>
</dbReference>
<dbReference type="EMBL" id="CM010721">
    <property type="protein sequence ID" value="RZC68916.1"/>
    <property type="molecule type" value="Genomic_DNA"/>
</dbReference>
<dbReference type="Gene3D" id="2.30.29.30">
    <property type="entry name" value="Pleckstrin-homology domain (PH domain)/Phosphotyrosine-binding domain (PTB)"/>
    <property type="match status" value="1"/>
</dbReference>
<comment type="subunit">
    <text evidence="1">Component of the FACT complex.</text>
</comment>